<name>B4K439_DROGR</name>
<gene>
    <name evidence="1" type="primary">Dgri\GH22197</name>
    <name evidence="1" type="ORF">Dgri_GH22197</name>
</gene>
<dbReference type="PhylomeDB" id="B4K439"/>
<evidence type="ECO:0000313" key="1">
    <source>
        <dbReference type="EMBL" id="EDV90884.1"/>
    </source>
</evidence>
<evidence type="ECO:0000313" key="2">
    <source>
        <dbReference type="Proteomes" id="UP000001070"/>
    </source>
</evidence>
<dbReference type="OrthoDB" id="7860528at2759"/>
<feature type="non-terminal residue" evidence="1">
    <location>
        <position position="1"/>
    </location>
</feature>
<keyword evidence="2" id="KW-1185">Reference proteome</keyword>
<dbReference type="InParanoid" id="B4K439"/>
<reference evidence="1 2" key="1">
    <citation type="journal article" date="2007" name="Nature">
        <title>Evolution of genes and genomes on the Drosophila phylogeny.</title>
        <authorList>
            <consortium name="Drosophila 12 Genomes Consortium"/>
            <person name="Clark A.G."/>
            <person name="Eisen M.B."/>
            <person name="Smith D.R."/>
            <person name="Bergman C.M."/>
            <person name="Oliver B."/>
            <person name="Markow T.A."/>
            <person name="Kaufman T.C."/>
            <person name="Kellis M."/>
            <person name="Gelbart W."/>
            <person name="Iyer V.N."/>
            <person name="Pollard D.A."/>
            <person name="Sackton T.B."/>
            <person name="Larracuente A.M."/>
            <person name="Singh N.D."/>
            <person name="Abad J.P."/>
            <person name="Abt D.N."/>
            <person name="Adryan B."/>
            <person name="Aguade M."/>
            <person name="Akashi H."/>
            <person name="Anderson W.W."/>
            <person name="Aquadro C.F."/>
            <person name="Ardell D.H."/>
            <person name="Arguello R."/>
            <person name="Artieri C.G."/>
            <person name="Barbash D.A."/>
            <person name="Barker D."/>
            <person name="Barsanti P."/>
            <person name="Batterham P."/>
            <person name="Batzoglou S."/>
            <person name="Begun D."/>
            <person name="Bhutkar A."/>
            <person name="Blanco E."/>
            <person name="Bosak S.A."/>
            <person name="Bradley R.K."/>
            <person name="Brand A.D."/>
            <person name="Brent M.R."/>
            <person name="Brooks A.N."/>
            <person name="Brown R.H."/>
            <person name="Butlin R.K."/>
            <person name="Caggese C."/>
            <person name="Calvi B.R."/>
            <person name="Bernardo de Carvalho A."/>
            <person name="Caspi A."/>
            <person name="Castrezana S."/>
            <person name="Celniker S.E."/>
            <person name="Chang J.L."/>
            <person name="Chapple C."/>
            <person name="Chatterji S."/>
            <person name="Chinwalla A."/>
            <person name="Civetta A."/>
            <person name="Clifton S.W."/>
            <person name="Comeron J.M."/>
            <person name="Costello J.C."/>
            <person name="Coyne J.A."/>
            <person name="Daub J."/>
            <person name="David R.G."/>
            <person name="Delcher A.L."/>
            <person name="Delehaunty K."/>
            <person name="Do C.B."/>
            <person name="Ebling H."/>
            <person name="Edwards K."/>
            <person name="Eickbush T."/>
            <person name="Evans J.D."/>
            <person name="Filipski A."/>
            <person name="Findeiss S."/>
            <person name="Freyhult E."/>
            <person name="Fulton L."/>
            <person name="Fulton R."/>
            <person name="Garcia A.C."/>
            <person name="Gardiner A."/>
            <person name="Garfield D.A."/>
            <person name="Garvin B.E."/>
            <person name="Gibson G."/>
            <person name="Gilbert D."/>
            <person name="Gnerre S."/>
            <person name="Godfrey J."/>
            <person name="Good R."/>
            <person name="Gotea V."/>
            <person name="Gravely B."/>
            <person name="Greenberg A.J."/>
            <person name="Griffiths-Jones S."/>
            <person name="Gross S."/>
            <person name="Guigo R."/>
            <person name="Gustafson E.A."/>
            <person name="Haerty W."/>
            <person name="Hahn M.W."/>
            <person name="Halligan D.L."/>
            <person name="Halpern A.L."/>
            <person name="Halter G.M."/>
            <person name="Han M.V."/>
            <person name="Heger A."/>
            <person name="Hillier L."/>
            <person name="Hinrichs A.S."/>
            <person name="Holmes I."/>
            <person name="Hoskins R.A."/>
            <person name="Hubisz M.J."/>
            <person name="Hultmark D."/>
            <person name="Huntley M.A."/>
            <person name="Jaffe D.B."/>
            <person name="Jagadeeshan S."/>
            <person name="Jeck W.R."/>
            <person name="Johnson J."/>
            <person name="Jones C.D."/>
            <person name="Jordan W.C."/>
            <person name="Karpen G.H."/>
            <person name="Kataoka E."/>
            <person name="Keightley P.D."/>
            <person name="Kheradpour P."/>
            <person name="Kirkness E.F."/>
            <person name="Koerich L.B."/>
            <person name="Kristiansen K."/>
            <person name="Kudrna D."/>
            <person name="Kulathinal R.J."/>
            <person name="Kumar S."/>
            <person name="Kwok R."/>
            <person name="Lander E."/>
            <person name="Langley C.H."/>
            <person name="Lapoint R."/>
            <person name="Lazzaro B.P."/>
            <person name="Lee S.J."/>
            <person name="Levesque L."/>
            <person name="Li R."/>
            <person name="Lin C.F."/>
            <person name="Lin M.F."/>
            <person name="Lindblad-Toh K."/>
            <person name="Llopart A."/>
            <person name="Long M."/>
            <person name="Low L."/>
            <person name="Lozovsky E."/>
            <person name="Lu J."/>
            <person name="Luo M."/>
            <person name="Machado C.A."/>
            <person name="Makalowski W."/>
            <person name="Marzo M."/>
            <person name="Matsuda M."/>
            <person name="Matzkin L."/>
            <person name="McAllister B."/>
            <person name="McBride C.S."/>
            <person name="McKernan B."/>
            <person name="McKernan K."/>
            <person name="Mendez-Lago M."/>
            <person name="Minx P."/>
            <person name="Mollenhauer M.U."/>
            <person name="Montooth K."/>
            <person name="Mount S.M."/>
            <person name="Mu X."/>
            <person name="Myers E."/>
            <person name="Negre B."/>
            <person name="Newfeld S."/>
            <person name="Nielsen R."/>
            <person name="Noor M.A."/>
            <person name="O'Grady P."/>
            <person name="Pachter L."/>
            <person name="Papaceit M."/>
            <person name="Parisi M.J."/>
            <person name="Parisi M."/>
            <person name="Parts L."/>
            <person name="Pedersen J.S."/>
            <person name="Pesole G."/>
            <person name="Phillippy A.M."/>
            <person name="Ponting C.P."/>
            <person name="Pop M."/>
            <person name="Porcelli D."/>
            <person name="Powell J.R."/>
            <person name="Prohaska S."/>
            <person name="Pruitt K."/>
            <person name="Puig M."/>
            <person name="Quesneville H."/>
            <person name="Ram K.R."/>
            <person name="Rand D."/>
            <person name="Rasmussen M.D."/>
            <person name="Reed L.K."/>
            <person name="Reenan R."/>
            <person name="Reily A."/>
            <person name="Remington K.A."/>
            <person name="Rieger T.T."/>
            <person name="Ritchie M.G."/>
            <person name="Robin C."/>
            <person name="Rogers Y.H."/>
            <person name="Rohde C."/>
            <person name="Rozas J."/>
            <person name="Rubenfield M.J."/>
            <person name="Ruiz A."/>
            <person name="Russo S."/>
            <person name="Salzberg S.L."/>
            <person name="Sanchez-Gracia A."/>
            <person name="Saranga D.J."/>
            <person name="Sato H."/>
            <person name="Schaeffer S.W."/>
            <person name="Schatz M.C."/>
            <person name="Schlenke T."/>
            <person name="Schwartz R."/>
            <person name="Segarra C."/>
            <person name="Singh R.S."/>
            <person name="Sirot L."/>
            <person name="Sirota M."/>
            <person name="Sisneros N.B."/>
            <person name="Smith C.D."/>
            <person name="Smith T.F."/>
            <person name="Spieth J."/>
            <person name="Stage D.E."/>
            <person name="Stark A."/>
            <person name="Stephan W."/>
            <person name="Strausberg R.L."/>
            <person name="Strempel S."/>
            <person name="Sturgill D."/>
            <person name="Sutton G."/>
            <person name="Sutton G.G."/>
            <person name="Tao W."/>
            <person name="Teichmann S."/>
            <person name="Tobari Y.N."/>
            <person name="Tomimura Y."/>
            <person name="Tsolas J.M."/>
            <person name="Valente V.L."/>
            <person name="Venter E."/>
            <person name="Venter J.C."/>
            <person name="Vicario S."/>
            <person name="Vieira F.G."/>
            <person name="Vilella A.J."/>
            <person name="Villasante A."/>
            <person name="Walenz B."/>
            <person name="Wang J."/>
            <person name="Wasserman M."/>
            <person name="Watts T."/>
            <person name="Wilson D."/>
            <person name="Wilson R.K."/>
            <person name="Wing R.A."/>
            <person name="Wolfner M.F."/>
            <person name="Wong A."/>
            <person name="Wong G.K."/>
            <person name="Wu C.I."/>
            <person name="Wu G."/>
            <person name="Yamamoto D."/>
            <person name="Yang H.P."/>
            <person name="Yang S.P."/>
            <person name="Yorke J.A."/>
            <person name="Yoshida K."/>
            <person name="Zdobnov E."/>
            <person name="Zhang P."/>
            <person name="Zhang Y."/>
            <person name="Zimin A.V."/>
            <person name="Baldwin J."/>
            <person name="Abdouelleil A."/>
            <person name="Abdulkadir J."/>
            <person name="Abebe A."/>
            <person name="Abera B."/>
            <person name="Abreu J."/>
            <person name="Acer S.C."/>
            <person name="Aftuck L."/>
            <person name="Alexander A."/>
            <person name="An P."/>
            <person name="Anderson E."/>
            <person name="Anderson S."/>
            <person name="Arachi H."/>
            <person name="Azer M."/>
            <person name="Bachantsang P."/>
            <person name="Barry A."/>
            <person name="Bayul T."/>
            <person name="Berlin A."/>
            <person name="Bessette D."/>
            <person name="Bloom T."/>
            <person name="Blye J."/>
            <person name="Boguslavskiy L."/>
            <person name="Bonnet C."/>
            <person name="Boukhgalter B."/>
            <person name="Bourzgui I."/>
            <person name="Brown A."/>
            <person name="Cahill P."/>
            <person name="Channer S."/>
            <person name="Cheshatsang Y."/>
            <person name="Chuda L."/>
            <person name="Citroen M."/>
            <person name="Collymore A."/>
            <person name="Cooke P."/>
            <person name="Costello M."/>
            <person name="D'Aco K."/>
            <person name="Daza R."/>
            <person name="De Haan G."/>
            <person name="DeGray S."/>
            <person name="DeMaso C."/>
            <person name="Dhargay N."/>
            <person name="Dooley K."/>
            <person name="Dooley E."/>
            <person name="Doricent M."/>
            <person name="Dorje P."/>
            <person name="Dorjee K."/>
            <person name="Dupes A."/>
            <person name="Elong R."/>
            <person name="Falk J."/>
            <person name="Farina A."/>
            <person name="Faro S."/>
            <person name="Ferguson D."/>
            <person name="Fisher S."/>
            <person name="Foley C.D."/>
            <person name="Franke A."/>
            <person name="Friedrich D."/>
            <person name="Gadbois L."/>
            <person name="Gearin G."/>
            <person name="Gearin C.R."/>
            <person name="Giannoukos G."/>
            <person name="Goode T."/>
            <person name="Graham J."/>
            <person name="Grandbois E."/>
            <person name="Grewal S."/>
            <person name="Gyaltsen K."/>
            <person name="Hafez N."/>
            <person name="Hagos B."/>
            <person name="Hall J."/>
            <person name="Henson C."/>
            <person name="Hollinger A."/>
            <person name="Honan T."/>
            <person name="Huard M.D."/>
            <person name="Hughes L."/>
            <person name="Hurhula B."/>
            <person name="Husby M.E."/>
            <person name="Kamat A."/>
            <person name="Kanga B."/>
            <person name="Kashin S."/>
            <person name="Khazanovich D."/>
            <person name="Kisner P."/>
            <person name="Lance K."/>
            <person name="Lara M."/>
            <person name="Lee W."/>
            <person name="Lennon N."/>
            <person name="Letendre F."/>
            <person name="LeVine R."/>
            <person name="Lipovsky A."/>
            <person name="Liu X."/>
            <person name="Liu J."/>
            <person name="Liu S."/>
            <person name="Lokyitsang T."/>
            <person name="Lokyitsang Y."/>
            <person name="Lubonja R."/>
            <person name="Lui A."/>
            <person name="MacDonald P."/>
            <person name="Magnisalis V."/>
            <person name="Maru K."/>
            <person name="Matthews C."/>
            <person name="McCusker W."/>
            <person name="McDonough S."/>
            <person name="Mehta T."/>
            <person name="Meldrim J."/>
            <person name="Meneus L."/>
            <person name="Mihai O."/>
            <person name="Mihalev A."/>
            <person name="Mihova T."/>
            <person name="Mittelman R."/>
            <person name="Mlenga V."/>
            <person name="Montmayeur A."/>
            <person name="Mulrain L."/>
            <person name="Navidi A."/>
            <person name="Naylor J."/>
            <person name="Negash T."/>
            <person name="Nguyen T."/>
            <person name="Nguyen N."/>
            <person name="Nicol R."/>
            <person name="Norbu C."/>
            <person name="Norbu N."/>
            <person name="Novod N."/>
            <person name="O'Neill B."/>
            <person name="Osman S."/>
            <person name="Markiewicz E."/>
            <person name="Oyono O.L."/>
            <person name="Patti C."/>
            <person name="Phunkhang P."/>
            <person name="Pierre F."/>
            <person name="Priest M."/>
            <person name="Raghuraman S."/>
            <person name="Rege F."/>
            <person name="Reyes R."/>
            <person name="Rise C."/>
            <person name="Rogov P."/>
            <person name="Ross K."/>
            <person name="Ryan E."/>
            <person name="Settipalli S."/>
            <person name="Shea T."/>
            <person name="Sherpa N."/>
            <person name="Shi L."/>
            <person name="Shih D."/>
            <person name="Sparrow T."/>
            <person name="Spaulding J."/>
            <person name="Stalker J."/>
            <person name="Stange-Thomann N."/>
            <person name="Stavropoulos S."/>
            <person name="Stone C."/>
            <person name="Strader C."/>
            <person name="Tesfaye S."/>
            <person name="Thomson T."/>
            <person name="Thoulutsang Y."/>
            <person name="Thoulutsang D."/>
            <person name="Topham K."/>
            <person name="Topping I."/>
            <person name="Tsamla T."/>
            <person name="Vassiliev H."/>
            <person name="Vo A."/>
            <person name="Wangchuk T."/>
            <person name="Wangdi T."/>
            <person name="Weiand M."/>
            <person name="Wilkinson J."/>
            <person name="Wilson A."/>
            <person name="Yadav S."/>
            <person name="Young G."/>
            <person name="Yu Q."/>
            <person name="Zembek L."/>
            <person name="Zhong D."/>
            <person name="Zimmer A."/>
            <person name="Zwirko Z."/>
            <person name="Jaffe D.B."/>
            <person name="Alvarez P."/>
            <person name="Brockman W."/>
            <person name="Butler J."/>
            <person name="Chin C."/>
            <person name="Gnerre S."/>
            <person name="Grabherr M."/>
            <person name="Kleber M."/>
            <person name="Mauceli E."/>
            <person name="MacCallum I."/>
        </authorList>
    </citation>
    <scope>NUCLEOTIDE SEQUENCE [LARGE SCALE GENOMIC DNA]</scope>
    <source>
        <strain evidence="2">Tucson 15287-2541.00</strain>
    </source>
</reference>
<sequence length="178" mass="19975">QLEELNYKVKQLYGTINTLNDICKNLDSAEDKSTKQRQDITCECGSNKTTANCARLKIKHALERKTSSLCQFCKNKNLPVLGSMKDELSKMMGDLTVRDVALTILLRSDNIYHVNLRDMETGGDLGCMLVNYDGIQEANSLGLFTDILTICVTDVRNTIESKEAISGVLNFEFIKVKR</sequence>
<dbReference type="EMBL" id="CH928135">
    <property type="protein sequence ID" value="EDV90884.1"/>
    <property type="molecule type" value="Genomic_DNA"/>
</dbReference>
<organism evidence="2">
    <name type="scientific">Drosophila grimshawi</name>
    <name type="common">Hawaiian fruit fly</name>
    <name type="synonym">Idiomyia grimshawi</name>
    <dbReference type="NCBI Taxonomy" id="7222"/>
    <lineage>
        <taxon>Eukaryota</taxon>
        <taxon>Metazoa</taxon>
        <taxon>Ecdysozoa</taxon>
        <taxon>Arthropoda</taxon>
        <taxon>Hexapoda</taxon>
        <taxon>Insecta</taxon>
        <taxon>Pterygota</taxon>
        <taxon>Neoptera</taxon>
        <taxon>Endopterygota</taxon>
        <taxon>Diptera</taxon>
        <taxon>Brachycera</taxon>
        <taxon>Muscomorpha</taxon>
        <taxon>Ephydroidea</taxon>
        <taxon>Drosophilidae</taxon>
        <taxon>Drosophila</taxon>
        <taxon>Hawaiian Drosophila</taxon>
    </lineage>
</organism>
<dbReference type="eggNOG" id="ENOG502TBDB">
    <property type="taxonomic scope" value="Eukaryota"/>
</dbReference>
<dbReference type="Proteomes" id="UP000001070">
    <property type="component" value="Unassembled WGS sequence"/>
</dbReference>
<accession>B4K439</accession>
<dbReference type="AlphaFoldDB" id="B4K439"/>
<dbReference type="HOGENOM" id="CLU_1514256_0_0_1"/>
<protein>
    <submittedName>
        <fullName evidence="1">GH22197</fullName>
    </submittedName>
</protein>
<proteinExistence type="predicted"/>
<dbReference type="OMA" id="ECGSNKT"/>